<dbReference type="InterPro" id="IPR027417">
    <property type="entry name" value="P-loop_NTPase"/>
</dbReference>
<comment type="subcellular location">
    <subcellularLocation>
        <location evidence="1">Peroxisome matrix</location>
    </subcellularLocation>
</comment>
<dbReference type="InterPro" id="IPR015947">
    <property type="entry name" value="PUA-like_sf"/>
</dbReference>
<evidence type="ECO:0000256" key="2">
    <source>
        <dbReference type="ARBA" id="ARBA00022670"/>
    </source>
</evidence>
<dbReference type="Gene3D" id="3.30.230.10">
    <property type="match status" value="1"/>
</dbReference>
<comment type="caution">
    <text evidence="14">The sequence shown here is derived from an EMBL/GenBank/DDBJ whole genome shotgun (WGS) entry which is preliminary data.</text>
</comment>
<dbReference type="InterPro" id="IPR003959">
    <property type="entry name" value="ATPase_AAA_core"/>
</dbReference>
<dbReference type="InterPro" id="IPR020568">
    <property type="entry name" value="Ribosomal_Su5_D2-typ_SF"/>
</dbReference>
<evidence type="ECO:0000256" key="10">
    <source>
        <dbReference type="PROSITE-ProRule" id="PRU01122"/>
    </source>
</evidence>
<dbReference type="GO" id="GO:0005524">
    <property type="term" value="F:ATP binding"/>
    <property type="evidence" value="ECO:0007669"/>
    <property type="project" value="UniProtKB-KW"/>
</dbReference>
<dbReference type="PROSITE" id="PS51787">
    <property type="entry name" value="LON_N"/>
    <property type="match status" value="1"/>
</dbReference>
<evidence type="ECO:0000256" key="9">
    <source>
        <dbReference type="PIRSR" id="PIRSR001174-2"/>
    </source>
</evidence>
<dbReference type="PRINTS" id="PR00830">
    <property type="entry name" value="ENDOLAPTASE"/>
</dbReference>
<dbReference type="GO" id="GO:0016887">
    <property type="term" value="F:ATP hydrolysis activity"/>
    <property type="evidence" value="ECO:0007669"/>
    <property type="project" value="InterPro"/>
</dbReference>
<keyword evidence="2 10" id="KW-0645">Protease</keyword>
<dbReference type="SUPFAM" id="SSF88697">
    <property type="entry name" value="PUA domain-like"/>
    <property type="match status" value="1"/>
</dbReference>
<evidence type="ECO:0000259" key="12">
    <source>
        <dbReference type="PROSITE" id="PS51786"/>
    </source>
</evidence>
<evidence type="ECO:0000259" key="13">
    <source>
        <dbReference type="PROSITE" id="PS51787"/>
    </source>
</evidence>
<keyword evidence="7" id="KW-0576">Peroxisome</keyword>
<organism evidence="14 15">
    <name type="scientific">Colletotrichum incanum</name>
    <name type="common">Soybean anthracnose fungus</name>
    <dbReference type="NCBI Taxonomy" id="1573173"/>
    <lineage>
        <taxon>Eukaryota</taxon>
        <taxon>Fungi</taxon>
        <taxon>Dikarya</taxon>
        <taxon>Ascomycota</taxon>
        <taxon>Pezizomycotina</taxon>
        <taxon>Sordariomycetes</taxon>
        <taxon>Hypocreomycetidae</taxon>
        <taxon>Glomerellales</taxon>
        <taxon>Glomerellaceae</taxon>
        <taxon>Colletotrichum</taxon>
        <taxon>Colletotrichum spaethianum species complex</taxon>
    </lineage>
</organism>
<feature type="non-terminal residue" evidence="14">
    <location>
        <position position="1"/>
    </location>
</feature>
<dbReference type="SUPFAM" id="SSF52540">
    <property type="entry name" value="P-loop containing nucleoside triphosphate hydrolases"/>
    <property type="match status" value="1"/>
</dbReference>
<dbReference type="GO" id="GO:0004176">
    <property type="term" value="F:ATP-dependent peptidase activity"/>
    <property type="evidence" value="ECO:0007669"/>
    <property type="project" value="UniProtKB-UniRule"/>
</dbReference>
<dbReference type="GO" id="GO:0005782">
    <property type="term" value="C:peroxisomal matrix"/>
    <property type="evidence" value="ECO:0007669"/>
    <property type="project" value="UniProtKB-SubCell"/>
</dbReference>
<dbReference type="PIRSF" id="PIRSF001174">
    <property type="entry name" value="Lon_proteas"/>
    <property type="match status" value="1"/>
</dbReference>
<dbReference type="Pfam" id="PF00004">
    <property type="entry name" value="AAA"/>
    <property type="match status" value="1"/>
</dbReference>
<dbReference type="Gene3D" id="3.40.50.300">
    <property type="entry name" value="P-loop containing nucleotide triphosphate hydrolases"/>
    <property type="match status" value="1"/>
</dbReference>
<dbReference type="Gene3D" id="1.20.5.5270">
    <property type="match status" value="1"/>
</dbReference>
<proteinExistence type="inferred from homology"/>
<dbReference type="Pfam" id="PF02190">
    <property type="entry name" value="LON_substr_bdg"/>
    <property type="match status" value="1"/>
</dbReference>
<dbReference type="STRING" id="1573173.A0A161X2L3"/>
<evidence type="ECO:0000256" key="8">
    <source>
        <dbReference type="PIRSR" id="PIRSR001174-1"/>
    </source>
</evidence>
<evidence type="ECO:0000256" key="1">
    <source>
        <dbReference type="ARBA" id="ARBA00004253"/>
    </source>
</evidence>
<gene>
    <name evidence="14" type="ORF">CI238_05042</name>
</gene>
<feature type="active site" evidence="8 10">
    <location>
        <position position="831"/>
    </location>
</feature>
<dbReference type="InterPro" id="IPR027065">
    <property type="entry name" value="Lon_Prtase"/>
</dbReference>
<dbReference type="InterPro" id="IPR004815">
    <property type="entry name" value="Lon_bac/euk-typ"/>
</dbReference>
<dbReference type="Pfam" id="PF22667">
    <property type="entry name" value="Lon_lid"/>
    <property type="match status" value="1"/>
</dbReference>
<keyword evidence="6 9" id="KW-0067">ATP-binding</keyword>
<feature type="active site" evidence="8 10">
    <location>
        <position position="874"/>
    </location>
</feature>
<dbReference type="SMART" id="SM00464">
    <property type="entry name" value="LON"/>
    <property type="match status" value="1"/>
</dbReference>
<dbReference type="InterPro" id="IPR046336">
    <property type="entry name" value="Lon_prtase_N_sf"/>
</dbReference>
<protein>
    <submittedName>
        <fullName evidence="14">Lon protease 2</fullName>
    </submittedName>
</protein>
<dbReference type="Gene3D" id="1.20.58.1480">
    <property type="match status" value="1"/>
</dbReference>
<dbReference type="FunFam" id="1.20.5.5270:FF:000002">
    <property type="entry name" value="Lon protease homolog"/>
    <property type="match status" value="1"/>
</dbReference>
<feature type="compositionally biased region" description="Basic and acidic residues" evidence="11">
    <location>
        <begin position="455"/>
        <end position="466"/>
    </location>
</feature>
<dbReference type="GO" id="GO:0006515">
    <property type="term" value="P:protein quality control for misfolded or incompletely synthesized proteins"/>
    <property type="evidence" value="ECO:0007669"/>
    <property type="project" value="InterPro"/>
</dbReference>
<feature type="region of interest" description="Disordered" evidence="11">
    <location>
        <begin position="440"/>
        <end position="466"/>
    </location>
</feature>
<comment type="similarity">
    <text evidence="10">Belongs to the peptidase S16 family.</text>
</comment>
<feature type="region of interest" description="Disordered" evidence="11">
    <location>
        <begin position="293"/>
        <end position="329"/>
    </location>
</feature>
<dbReference type="SMART" id="SM00382">
    <property type="entry name" value="AAA"/>
    <property type="match status" value="1"/>
</dbReference>
<feature type="domain" description="Lon proteolytic" evidence="12">
    <location>
        <begin position="738"/>
        <end position="925"/>
    </location>
</feature>
<dbReference type="PROSITE" id="PS51786">
    <property type="entry name" value="LON_PROTEOLYTIC"/>
    <property type="match status" value="1"/>
</dbReference>
<dbReference type="InterPro" id="IPR054594">
    <property type="entry name" value="Lon_lid"/>
</dbReference>
<keyword evidence="3 9" id="KW-0547">Nucleotide-binding</keyword>
<dbReference type="Pfam" id="PF05362">
    <property type="entry name" value="Lon_C"/>
    <property type="match status" value="1"/>
</dbReference>
<keyword evidence="15" id="KW-1185">Reference proteome</keyword>
<dbReference type="InterPro" id="IPR027501">
    <property type="entry name" value="Lonp2_euk"/>
</dbReference>
<dbReference type="CDD" id="cd19500">
    <property type="entry name" value="RecA-like_Lon"/>
    <property type="match status" value="1"/>
</dbReference>
<evidence type="ECO:0000256" key="5">
    <source>
        <dbReference type="ARBA" id="ARBA00022825"/>
    </source>
</evidence>
<dbReference type="InterPro" id="IPR003111">
    <property type="entry name" value="Lon_prtase_N"/>
</dbReference>
<dbReference type="AlphaFoldDB" id="A0A161X2L3"/>
<evidence type="ECO:0000256" key="11">
    <source>
        <dbReference type="SAM" id="MobiDB-lite"/>
    </source>
</evidence>
<evidence type="ECO:0000256" key="6">
    <source>
        <dbReference type="ARBA" id="ARBA00022840"/>
    </source>
</evidence>
<evidence type="ECO:0000256" key="7">
    <source>
        <dbReference type="ARBA" id="ARBA00023140"/>
    </source>
</evidence>
<dbReference type="GO" id="GO:0004252">
    <property type="term" value="F:serine-type endopeptidase activity"/>
    <property type="evidence" value="ECO:0007669"/>
    <property type="project" value="UniProtKB-UniRule"/>
</dbReference>
<dbReference type="FunFam" id="1.10.8.60:FF:000091">
    <property type="entry name" value="Lon protease homolog 2, peroxisomal"/>
    <property type="match status" value="1"/>
</dbReference>
<dbReference type="InterPro" id="IPR014721">
    <property type="entry name" value="Ribsml_uS5_D2-typ_fold_subgr"/>
</dbReference>
<dbReference type="FunFam" id="3.30.230.10:FF:000039">
    <property type="entry name" value="Lon protease homolog 2, peroxisomal"/>
    <property type="match status" value="1"/>
</dbReference>
<dbReference type="InterPro" id="IPR008269">
    <property type="entry name" value="Lon_proteolytic"/>
</dbReference>
<evidence type="ECO:0000313" key="14">
    <source>
        <dbReference type="EMBL" id="KZL87926.1"/>
    </source>
</evidence>
<feature type="domain" description="Lon N-terminal" evidence="13">
    <location>
        <begin position="15"/>
        <end position="265"/>
    </location>
</feature>
<dbReference type="InterPro" id="IPR003593">
    <property type="entry name" value="AAA+_ATPase"/>
</dbReference>
<evidence type="ECO:0000256" key="4">
    <source>
        <dbReference type="ARBA" id="ARBA00022801"/>
    </source>
</evidence>
<feature type="binding site" evidence="9">
    <location>
        <begin position="495"/>
        <end position="502"/>
    </location>
    <ligand>
        <name>ATP</name>
        <dbReference type="ChEBI" id="CHEBI:30616"/>
    </ligand>
</feature>
<dbReference type="Gene3D" id="1.10.8.60">
    <property type="match status" value="1"/>
</dbReference>
<keyword evidence="4 10" id="KW-0378">Hydrolase</keyword>
<evidence type="ECO:0000256" key="3">
    <source>
        <dbReference type="ARBA" id="ARBA00022741"/>
    </source>
</evidence>
<dbReference type="HAMAP" id="MF_03121">
    <property type="entry name" value="lonp2_euk"/>
    <property type="match status" value="1"/>
</dbReference>
<name>A0A161X2L3_COLIC</name>
<evidence type="ECO:0000313" key="15">
    <source>
        <dbReference type="Proteomes" id="UP000076584"/>
    </source>
</evidence>
<sequence length="941" mass="103375">LQTGFHMARSQTKTLPVIPLARGTILLPGVAQRIPVTAARPDIPALLANVYTRAASAAPNERIDAVPIACVPVSSPFVGPNGQLLIQDADQMDESLIKEVNPGTARKADLFNYGVAARITGIEGRGTAEFALRVEGIARIRVEKVTQERPHFEAKVKYFYDEVATDAQMQELFSLLKLRSRELVTILRISALLPRSPDSPGGLSPLLTRRLEMFINKKELKDAGQLADFMANIVEASYEEKLEVLAALDVKVRLAKVIELLDRQVSGIKNNFKITTFTSVPVQFLDKINDKTSRRVGPNGAALPPNTMFPPGPNGVMGPNQDDEQEPNELEELKKKLDKASLPPEAAKMAERELRRLKKMMPGNQEYQVTRTWLDVLAEIPWSATTDDRLGPDTLARARKQLDEDHYGLDKVKKRLVEYLAVLRLKQSINDDVDEQIKKAEQEAVPPKSETEEESEKKDAADAELEERTKLANTKIEVLRSKRMVDRSPIMLLAGPPGVGKTSLARSVATALGRKFHRISLGGVRDEAEIRGHRRTYVAAMPGLIVQGLRKVGVANPVFLLDEIDKLGMSNHQGDPSAAMLEVLDPEQNNSFTDHYVGLPVDLSKVLFIATANSLDTIPAPLLDRMETIYLPGYTTLEKRHIAMQHLVPKQIRVNGLSEDQVSFDKEVVSKIIESYTRESGVRNLEREIGSVCRAKAVEFAEAKDGGQLETYRPQLTVDDIEEILGIEKFEEEIAEKTSKPGIVTGLVAYSSGGNGSILFIEVADMPGNGSVQLTGKLGDVLKESVEVALSWVKAHAYELGLTSEPSANIMKERSIHVHCPSGSIPKDGPSSGMAQAIALISLFSGKPVPPTMAMTGEISLRGRVTAVGGIKEKLIGALRAGVKTVLLPAQNRKDVKDLPQEVKDGLEILHVNHVWEAIRLVWPDSQWPGAEPFPPIESRL</sequence>
<dbReference type="Gene3D" id="2.30.130.40">
    <property type="entry name" value="LON domain-like"/>
    <property type="match status" value="1"/>
</dbReference>
<dbReference type="Proteomes" id="UP000076584">
    <property type="component" value="Unassembled WGS sequence"/>
</dbReference>
<dbReference type="PANTHER" id="PTHR10046">
    <property type="entry name" value="ATP DEPENDENT LON PROTEASE FAMILY MEMBER"/>
    <property type="match status" value="1"/>
</dbReference>
<dbReference type="SUPFAM" id="SSF54211">
    <property type="entry name" value="Ribosomal protein S5 domain 2-like"/>
    <property type="match status" value="1"/>
</dbReference>
<keyword evidence="5 10" id="KW-0720">Serine protease</keyword>
<dbReference type="EMBL" id="LFIW01000165">
    <property type="protein sequence ID" value="KZL87926.1"/>
    <property type="molecule type" value="Genomic_DNA"/>
</dbReference>
<accession>A0A161X2L3</accession>
<reference evidence="14 15" key="1">
    <citation type="submission" date="2015-06" db="EMBL/GenBank/DDBJ databases">
        <title>Survival trade-offs in plant roots during colonization by closely related pathogenic and mutualistic fungi.</title>
        <authorList>
            <person name="Hacquard S."/>
            <person name="Kracher B."/>
            <person name="Hiruma K."/>
            <person name="Weinman A."/>
            <person name="Muench P."/>
            <person name="Garrido Oter R."/>
            <person name="Ver Loren van Themaat E."/>
            <person name="Dallerey J.-F."/>
            <person name="Damm U."/>
            <person name="Henrissat B."/>
            <person name="Lespinet O."/>
            <person name="Thon M."/>
            <person name="Kemen E."/>
            <person name="McHardy A.C."/>
            <person name="Schulze-Lefert P."/>
            <person name="O'Connell R.J."/>
        </authorList>
    </citation>
    <scope>NUCLEOTIDE SEQUENCE [LARGE SCALE GENOMIC DNA]</scope>
    <source>
        <strain evidence="14 15">MAFF 238704</strain>
    </source>
</reference>